<evidence type="ECO:0000313" key="2">
    <source>
        <dbReference type="Proteomes" id="UP000283442"/>
    </source>
</evidence>
<dbReference type="RefSeq" id="WP_118176105.1">
    <property type="nucleotide sequence ID" value="NZ_JAQEAO010000001.1"/>
</dbReference>
<dbReference type="EMBL" id="QRHE01000006">
    <property type="protein sequence ID" value="RHF51475.1"/>
    <property type="molecule type" value="Genomic_DNA"/>
</dbReference>
<comment type="caution">
    <text evidence="1">The sequence shown here is derived from an EMBL/GenBank/DDBJ whole genome shotgun (WGS) entry which is preliminary data.</text>
</comment>
<dbReference type="OrthoDB" id="1669617at2"/>
<organism evidence="1 2">
    <name type="scientific">Mitsuokella multacida</name>
    <dbReference type="NCBI Taxonomy" id="52226"/>
    <lineage>
        <taxon>Bacteria</taxon>
        <taxon>Bacillati</taxon>
        <taxon>Bacillota</taxon>
        <taxon>Negativicutes</taxon>
        <taxon>Selenomonadales</taxon>
        <taxon>Selenomonadaceae</taxon>
        <taxon>Mitsuokella</taxon>
    </lineage>
</organism>
<dbReference type="AlphaFoldDB" id="A0A414NWE5"/>
<dbReference type="Proteomes" id="UP000283442">
    <property type="component" value="Unassembled WGS sequence"/>
</dbReference>
<protein>
    <submittedName>
        <fullName evidence="1">Uncharacterized protein</fullName>
    </submittedName>
</protein>
<accession>A0A414NWE5</accession>
<gene>
    <name evidence="1" type="ORF">DW674_06840</name>
</gene>
<evidence type="ECO:0000313" key="1">
    <source>
        <dbReference type="EMBL" id="RHF51475.1"/>
    </source>
</evidence>
<name>A0A414NWE5_9FIRM</name>
<proteinExistence type="predicted"/>
<sequence>MQVEKAIARLKAAGHDISDEYSTEDCIGFLNTAVQEICHQLATGKSPQMVKEITLHDSESLPPDYIISCGNYPIKVTGQSVTFTDPDIDTLRFRYFATKPQIVDATGDMPFVHEVLNDITVRLATLFALNQNEYDVSQDKALLDEVRQAVAQGMGG</sequence>
<reference evidence="1 2" key="1">
    <citation type="submission" date="2018-08" db="EMBL/GenBank/DDBJ databases">
        <title>A genome reference for cultivated species of the human gut microbiota.</title>
        <authorList>
            <person name="Zou Y."/>
            <person name="Xue W."/>
            <person name="Luo G."/>
        </authorList>
    </citation>
    <scope>NUCLEOTIDE SEQUENCE [LARGE SCALE GENOMIC DNA]</scope>
    <source>
        <strain evidence="1 2">AM25-21AC</strain>
    </source>
</reference>